<evidence type="ECO:0000256" key="2">
    <source>
        <dbReference type="ARBA" id="ARBA00023110"/>
    </source>
</evidence>
<evidence type="ECO:0000256" key="1">
    <source>
        <dbReference type="ARBA" id="ARBA00000971"/>
    </source>
</evidence>
<dbReference type="RefSeq" id="WP_344080092.1">
    <property type="nucleotide sequence ID" value="NZ_BAAALS010000009.1"/>
</dbReference>
<dbReference type="Gene3D" id="3.10.50.40">
    <property type="match status" value="1"/>
</dbReference>
<feature type="compositionally biased region" description="Low complexity" evidence="6">
    <location>
        <begin position="77"/>
        <end position="97"/>
    </location>
</feature>
<feature type="domain" description="PPIase FKBP-type" evidence="8">
    <location>
        <begin position="137"/>
        <end position="224"/>
    </location>
</feature>
<evidence type="ECO:0000256" key="6">
    <source>
        <dbReference type="SAM" id="MobiDB-lite"/>
    </source>
</evidence>
<keyword evidence="2 4" id="KW-0697">Rotamase</keyword>
<dbReference type="PANTHER" id="PTHR45779:SF7">
    <property type="entry name" value="PEPTIDYLPROLYL ISOMERASE"/>
    <property type="match status" value="1"/>
</dbReference>
<feature type="compositionally biased region" description="Basic residues" evidence="6">
    <location>
        <begin position="32"/>
        <end position="41"/>
    </location>
</feature>
<feature type="region of interest" description="Disordered" evidence="6">
    <location>
        <begin position="1"/>
        <end position="41"/>
    </location>
</feature>
<keyword evidence="7" id="KW-0812">Transmembrane</keyword>
<organism evidence="9 10">
    <name type="scientific">Luedemannella helvata</name>
    <dbReference type="NCBI Taxonomy" id="349315"/>
    <lineage>
        <taxon>Bacteria</taxon>
        <taxon>Bacillati</taxon>
        <taxon>Actinomycetota</taxon>
        <taxon>Actinomycetes</taxon>
        <taxon>Micromonosporales</taxon>
        <taxon>Micromonosporaceae</taxon>
        <taxon>Luedemannella</taxon>
    </lineage>
</organism>
<reference evidence="9 10" key="1">
    <citation type="journal article" date="2019" name="Int. J. Syst. Evol. Microbiol.">
        <title>The Global Catalogue of Microorganisms (GCM) 10K type strain sequencing project: providing services to taxonomists for standard genome sequencing and annotation.</title>
        <authorList>
            <consortium name="The Broad Institute Genomics Platform"/>
            <consortium name="The Broad Institute Genome Sequencing Center for Infectious Disease"/>
            <person name="Wu L."/>
            <person name="Ma J."/>
        </authorList>
    </citation>
    <scope>NUCLEOTIDE SEQUENCE [LARGE SCALE GENOMIC DNA]</scope>
    <source>
        <strain evidence="9 10">JCM 13249</strain>
    </source>
</reference>
<evidence type="ECO:0000256" key="3">
    <source>
        <dbReference type="ARBA" id="ARBA00023235"/>
    </source>
</evidence>
<sequence>MSTRVNPKKAPGPSGLGLPPKSERRALGKAAAARRAKAKRRRKQLRTAGAVLLALIPVALVAAAISGVFTDDKSNTGAASPSASAGASAGAGAPAAPQVSLDPALAKKPTVTKGTGDLTELKVTTLVKGTGPAVTAGQSITVNYVGVSYKTGEEFDSSWSRNEPATFGIGVGQVIQGWDQGLVGVPVGSRVQLDIPSNLAYGDDASGGRPTGPLRFVVDIISAAAQ</sequence>
<dbReference type="InterPro" id="IPR044609">
    <property type="entry name" value="FKBP2/11"/>
</dbReference>
<dbReference type="Pfam" id="PF00254">
    <property type="entry name" value="FKBP_C"/>
    <property type="match status" value="1"/>
</dbReference>
<evidence type="ECO:0000256" key="7">
    <source>
        <dbReference type="SAM" id="Phobius"/>
    </source>
</evidence>
<proteinExistence type="inferred from homology"/>
<comment type="caution">
    <text evidence="9">The sequence shown here is derived from an EMBL/GenBank/DDBJ whole genome shotgun (WGS) entry which is preliminary data.</text>
</comment>
<evidence type="ECO:0000256" key="5">
    <source>
        <dbReference type="RuleBase" id="RU003915"/>
    </source>
</evidence>
<dbReference type="Proteomes" id="UP001500655">
    <property type="component" value="Unassembled WGS sequence"/>
</dbReference>
<evidence type="ECO:0000313" key="10">
    <source>
        <dbReference type="Proteomes" id="UP001500655"/>
    </source>
</evidence>
<feature type="transmembrane region" description="Helical" evidence="7">
    <location>
        <begin position="47"/>
        <end position="69"/>
    </location>
</feature>
<accession>A0ABN2KAW4</accession>
<keyword evidence="7" id="KW-1133">Transmembrane helix</keyword>
<dbReference type="SUPFAM" id="SSF54534">
    <property type="entry name" value="FKBP-like"/>
    <property type="match status" value="1"/>
</dbReference>
<protein>
    <recommendedName>
        <fullName evidence="5">Peptidyl-prolyl cis-trans isomerase</fullName>
        <ecNumber evidence="5">5.2.1.8</ecNumber>
    </recommendedName>
</protein>
<evidence type="ECO:0000313" key="9">
    <source>
        <dbReference type="EMBL" id="GAA1752020.1"/>
    </source>
</evidence>
<feature type="compositionally biased region" description="Low complexity" evidence="6">
    <location>
        <begin position="8"/>
        <end position="20"/>
    </location>
</feature>
<dbReference type="InterPro" id="IPR046357">
    <property type="entry name" value="PPIase_dom_sf"/>
</dbReference>
<keyword evidence="10" id="KW-1185">Reference proteome</keyword>
<dbReference type="EMBL" id="BAAALS010000009">
    <property type="protein sequence ID" value="GAA1752020.1"/>
    <property type="molecule type" value="Genomic_DNA"/>
</dbReference>
<dbReference type="InterPro" id="IPR001179">
    <property type="entry name" value="PPIase_FKBP_dom"/>
</dbReference>
<name>A0ABN2KAW4_9ACTN</name>
<feature type="region of interest" description="Disordered" evidence="6">
    <location>
        <begin position="74"/>
        <end position="101"/>
    </location>
</feature>
<dbReference type="PROSITE" id="PS50059">
    <property type="entry name" value="FKBP_PPIASE"/>
    <property type="match status" value="1"/>
</dbReference>
<dbReference type="PANTHER" id="PTHR45779">
    <property type="entry name" value="PEPTIDYLPROLYL ISOMERASE"/>
    <property type="match status" value="1"/>
</dbReference>
<keyword evidence="7" id="KW-0472">Membrane</keyword>
<evidence type="ECO:0000256" key="4">
    <source>
        <dbReference type="PROSITE-ProRule" id="PRU00277"/>
    </source>
</evidence>
<comment type="similarity">
    <text evidence="5">Belongs to the FKBP-type PPIase family.</text>
</comment>
<keyword evidence="3 4" id="KW-0413">Isomerase</keyword>
<dbReference type="EC" id="5.2.1.8" evidence="5"/>
<comment type="catalytic activity">
    <reaction evidence="1 4 5">
        <text>[protein]-peptidylproline (omega=180) = [protein]-peptidylproline (omega=0)</text>
        <dbReference type="Rhea" id="RHEA:16237"/>
        <dbReference type="Rhea" id="RHEA-COMP:10747"/>
        <dbReference type="Rhea" id="RHEA-COMP:10748"/>
        <dbReference type="ChEBI" id="CHEBI:83833"/>
        <dbReference type="ChEBI" id="CHEBI:83834"/>
        <dbReference type="EC" id="5.2.1.8"/>
    </reaction>
</comment>
<evidence type="ECO:0000259" key="8">
    <source>
        <dbReference type="PROSITE" id="PS50059"/>
    </source>
</evidence>
<gene>
    <name evidence="9" type="ORF">GCM10009681_23770</name>
</gene>